<dbReference type="EC" id="2.8.3.-" evidence="1"/>
<name>A0AA50CRZ6_9HYPH</name>
<protein>
    <submittedName>
        <fullName evidence="1">CoA-transferase</fullName>
        <ecNumber evidence="1">2.8.3.-</ecNumber>
    </submittedName>
</protein>
<reference evidence="1 2" key="1">
    <citation type="submission" date="2023-08" db="EMBL/GenBank/DDBJ databases">
        <title>Pathogen: clinical or host-associated sample.</title>
        <authorList>
            <person name="Hergert J."/>
            <person name="Casey R."/>
            <person name="Wagner J."/>
            <person name="Young E.L."/>
            <person name="Oakeson K.F."/>
        </authorList>
    </citation>
    <scope>NUCLEOTIDE SEQUENCE [LARGE SCALE GENOMIC DNA]</scope>
    <source>
        <strain evidence="1 2">1760953</strain>
        <plasmid evidence="1 2">unnamed1</plasmid>
    </source>
</reference>
<sequence>MSTLPYTIEELITVVLAKSFKDGEVGFTGLATGGAAALYITGIPLAAMEYARQTHAPNLTILLAGWSINPVFSEIRELPSAEFDSGLQNLPCEAQMETYPGPYAVRRGDVDFGFGSGVQVDRAGNINSTCVGDFNKPKVRLVGSILLPEHMTCFRREYIMMPHHEVRSFVEKVDYVSGVGYPGGDAGRQALGLTMGGPEWIVTPKCIFEFDRAAGQARLRSIHPGIDPHDVLNSTGFAIDTDGIPTTQAPTAEELAILRRKVDPHHALIPHGGE</sequence>
<dbReference type="Proteomes" id="UP001234585">
    <property type="component" value="Plasmid unnamed1"/>
</dbReference>
<accession>A0AA50CRZ6</accession>
<dbReference type="Pfam" id="PF01144">
    <property type="entry name" value="CoA_trans"/>
    <property type="match status" value="1"/>
</dbReference>
<dbReference type="Gene3D" id="3.40.1080.10">
    <property type="entry name" value="Glutaconate Coenzyme A-transferase"/>
    <property type="match status" value="1"/>
</dbReference>
<dbReference type="AlphaFoldDB" id="A0AA50CRZ6"/>
<gene>
    <name evidence="1" type="ORF">Q9313_21775</name>
</gene>
<keyword evidence="1" id="KW-0614">Plasmid</keyword>
<dbReference type="SUPFAM" id="SSF100950">
    <property type="entry name" value="NagB/RpiA/CoA transferase-like"/>
    <property type="match status" value="1"/>
</dbReference>
<dbReference type="InterPro" id="IPR004165">
    <property type="entry name" value="CoA_trans_fam_I"/>
</dbReference>
<dbReference type="InterPro" id="IPR037171">
    <property type="entry name" value="NagB/RpiA_transferase-like"/>
</dbReference>
<dbReference type="GO" id="GO:0008410">
    <property type="term" value="F:CoA-transferase activity"/>
    <property type="evidence" value="ECO:0007669"/>
    <property type="project" value="InterPro"/>
</dbReference>
<evidence type="ECO:0000313" key="2">
    <source>
        <dbReference type="Proteomes" id="UP001234585"/>
    </source>
</evidence>
<dbReference type="RefSeq" id="WP_306038789.1">
    <property type="nucleotide sequence ID" value="NZ_CP132303.1"/>
</dbReference>
<dbReference type="PANTHER" id="PTHR43293:SF3">
    <property type="entry name" value="CHOLESTEROL RING-CLEAVING HYDROLASE IPDB SUBUNIT"/>
    <property type="match status" value="1"/>
</dbReference>
<dbReference type="EMBL" id="CP132303">
    <property type="protein sequence ID" value="WLR99416.1"/>
    <property type="molecule type" value="Genomic_DNA"/>
</dbReference>
<evidence type="ECO:0000313" key="1">
    <source>
        <dbReference type="EMBL" id="WLR99416.1"/>
    </source>
</evidence>
<proteinExistence type="predicted"/>
<dbReference type="PANTHER" id="PTHR43293">
    <property type="entry name" value="ACETATE COA-TRANSFERASE YDIF"/>
    <property type="match status" value="1"/>
</dbReference>
<geneLocation type="plasmid" evidence="1 2">
    <name>unnamed1</name>
</geneLocation>
<keyword evidence="2" id="KW-1185">Reference proteome</keyword>
<organism evidence="1 2">
    <name type="scientific">Shinella sumterensis</name>
    <dbReference type="NCBI Taxonomy" id="1967501"/>
    <lineage>
        <taxon>Bacteria</taxon>
        <taxon>Pseudomonadati</taxon>
        <taxon>Pseudomonadota</taxon>
        <taxon>Alphaproteobacteria</taxon>
        <taxon>Hyphomicrobiales</taxon>
        <taxon>Rhizobiaceae</taxon>
        <taxon>Shinella</taxon>
    </lineage>
</organism>
<keyword evidence="1" id="KW-0808">Transferase</keyword>